<proteinExistence type="predicted"/>
<feature type="transmembrane region" description="Helical" evidence="2">
    <location>
        <begin position="7"/>
        <end position="26"/>
    </location>
</feature>
<protein>
    <submittedName>
        <fullName evidence="3">Uncharacterized protein</fullName>
    </submittedName>
</protein>
<dbReference type="OrthoDB" id="2528788at2759"/>
<evidence type="ECO:0000256" key="2">
    <source>
        <dbReference type="SAM" id="Phobius"/>
    </source>
</evidence>
<feature type="compositionally biased region" description="Low complexity" evidence="1">
    <location>
        <begin position="141"/>
        <end position="159"/>
    </location>
</feature>
<accession>A0A2S5BDJ8</accession>
<sequence>MTSFAQEAIVAIVLVVLFILPAYFLLPSYVRPLVGSVKTLLVSTVYVTLFAAALSIVLVIALVGEKAYRRWWLGQSPAQVGTRPTRLGQASHDEGPEALKRARRFTREARMDAVAERVIESFEQTSIGRELVRRRNRRSATKATPAATSATSTTAAGPAWRAGATQEEAFELKDLSSNRTTGVSTARRRTPPPLPSR</sequence>
<gene>
    <name evidence="3" type="ORF">BMF94_2128</name>
</gene>
<evidence type="ECO:0000256" key="1">
    <source>
        <dbReference type="SAM" id="MobiDB-lite"/>
    </source>
</evidence>
<feature type="region of interest" description="Disordered" evidence="1">
    <location>
        <begin position="130"/>
        <end position="197"/>
    </location>
</feature>
<name>A0A2S5BDJ8_9BASI</name>
<keyword evidence="4" id="KW-1185">Reference proteome</keyword>
<evidence type="ECO:0000313" key="3">
    <source>
        <dbReference type="EMBL" id="POY74855.1"/>
    </source>
</evidence>
<reference evidence="3 4" key="1">
    <citation type="journal article" date="2018" name="Front. Microbiol.">
        <title>Prospects for Fungal Bioremediation of Acidic Radioactive Waste Sites: Characterization and Genome Sequence of Rhodotorula taiwanensis MD1149.</title>
        <authorList>
            <person name="Tkavc R."/>
            <person name="Matrosova V.Y."/>
            <person name="Grichenko O.E."/>
            <person name="Gostincar C."/>
            <person name="Volpe R.P."/>
            <person name="Klimenkova P."/>
            <person name="Gaidamakova E.K."/>
            <person name="Zhou C.E."/>
            <person name="Stewart B.J."/>
            <person name="Lyman M.G."/>
            <person name="Malfatti S.A."/>
            <person name="Rubinfeld B."/>
            <person name="Courtot M."/>
            <person name="Singh J."/>
            <person name="Dalgard C.L."/>
            <person name="Hamilton T."/>
            <person name="Frey K.G."/>
            <person name="Gunde-Cimerman N."/>
            <person name="Dugan L."/>
            <person name="Daly M.J."/>
        </authorList>
    </citation>
    <scope>NUCLEOTIDE SEQUENCE [LARGE SCALE GENOMIC DNA]</scope>
    <source>
        <strain evidence="3 4">MD1149</strain>
    </source>
</reference>
<organism evidence="3 4">
    <name type="scientific">Rhodotorula taiwanensis</name>
    <dbReference type="NCBI Taxonomy" id="741276"/>
    <lineage>
        <taxon>Eukaryota</taxon>
        <taxon>Fungi</taxon>
        <taxon>Dikarya</taxon>
        <taxon>Basidiomycota</taxon>
        <taxon>Pucciniomycotina</taxon>
        <taxon>Microbotryomycetes</taxon>
        <taxon>Sporidiobolales</taxon>
        <taxon>Sporidiobolaceae</taxon>
        <taxon>Rhodotorula</taxon>
    </lineage>
</organism>
<dbReference type="Proteomes" id="UP000237144">
    <property type="component" value="Unassembled WGS sequence"/>
</dbReference>
<dbReference type="AlphaFoldDB" id="A0A2S5BDJ8"/>
<keyword evidence="2" id="KW-0812">Transmembrane</keyword>
<comment type="caution">
    <text evidence="3">The sequence shown here is derived from an EMBL/GenBank/DDBJ whole genome shotgun (WGS) entry which is preliminary data.</text>
</comment>
<evidence type="ECO:0000313" key="4">
    <source>
        <dbReference type="Proteomes" id="UP000237144"/>
    </source>
</evidence>
<keyword evidence="2" id="KW-1133">Transmembrane helix</keyword>
<dbReference type="EMBL" id="PJQD01000021">
    <property type="protein sequence ID" value="POY74855.1"/>
    <property type="molecule type" value="Genomic_DNA"/>
</dbReference>
<feature type="transmembrane region" description="Helical" evidence="2">
    <location>
        <begin position="46"/>
        <end position="64"/>
    </location>
</feature>
<keyword evidence="2" id="KW-0472">Membrane</keyword>